<dbReference type="NCBIfam" id="NF012211">
    <property type="entry name" value="tand_rpt_95"/>
    <property type="match status" value="23"/>
</dbReference>
<evidence type="ECO:0000313" key="4">
    <source>
        <dbReference type="EMBL" id="QEY64372.1"/>
    </source>
</evidence>
<dbReference type="InterPro" id="IPR019960">
    <property type="entry name" value="T1SS_VCA0849"/>
</dbReference>
<dbReference type="PROSITE" id="PS00330">
    <property type="entry name" value="HEMOLYSIN_CALCIUM"/>
    <property type="match status" value="3"/>
</dbReference>
<dbReference type="InterPro" id="IPR011049">
    <property type="entry name" value="Serralysin-like_metalloprot_C"/>
</dbReference>
<dbReference type="SMART" id="SM00327">
    <property type="entry name" value="VWA"/>
    <property type="match status" value="1"/>
</dbReference>
<dbReference type="InterPro" id="IPR041690">
    <property type="entry name" value="Cadherin_5"/>
</dbReference>
<evidence type="ECO:0000256" key="1">
    <source>
        <dbReference type="ARBA" id="ARBA00022837"/>
    </source>
</evidence>
<dbReference type="EMBL" id="CP043311">
    <property type="protein sequence ID" value="QEY64372.1"/>
    <property type="molecule type" value="Genomic_DNA"/>
</dbReference>
<keyword evidence="1" id="KW-0106">Calcium</keyword>
<feature type="region of interest" description="Disordered" evidence="2">
    <location>
        <begin position="1993"/>
        <end position="2015"/>
    </location>
</feature>
<gene>
    <name evidence="4" type="ORF">FXN65_20785</name>
</gene>
<protein>
    <submittedName>
        <fullName evidence="4">Retention module-containing protein</fullName>
    </submittedName>
</protein>
<dbReference type="InterPro" id="IPR036465">
    <property type="entry name" value="vWFA_dom_sf"/>
</dbReference>
<dbReference type="InterPro" id="IPR047777">
    <property type="entry name" value="LapA-like_RM"/>
</dbReference>
<dbReference type="Gene3D" id="2.60.40.2810">
    <property type="match status" value="1"/>
</dbReference>
<keyword evidence="5" id="KW-1185">Reference proteome</keyword>
<proteinExistence type="predicted"/>
<dbReference type="InterPro" id="IPR040853">
    <property type="entry name" value="RapA2_cadherin-like"/>
</dbReference>
<dbReference type="Pfam" id="PF13519">
    <property type="entry name" value="VWA_2"/>
    <property type="match status" value="1"/>
</dbReference>
<feature type="domain" description="VWFA" evidence="3">
    <location>
        <begin position="3126"/>
        <end position="3298"/>
    </location>
</feature>
<evidence type="ECO:0000259" key="3">
    <source>
        <dbReference type="PROSITE" id="PS50234"/>
    </source>
</evidence>
<feature type="compositionally biased region" description="Polar residues" evidence="2">
    <location>
        <begin position="63"/>
        <end position="82"/>
    </location>
</feature>
<dbReference type="NCBIfam" id="NF033682">
    <property type="entry name" value="retention_LapA"/>
    <property type="match status" value="1"/>
</dbReference>
<dbReference type="Pfam" id="PF00353">
    <property type="entry name" value="HemolysinCabind"/>
    <property type="match status" value="3"/>
</dbReference>
<dbReference type="NCBIfam" id="TIGR03661">
    <property type="entry name" value="T1SS_VCA0849"/>
    <property type="match status" value="1"/>
</dbReference>
<dbReference type="NCBIfam" id="TIGR01965">
    <property type="entry name" value="VCBS_repeat"/>
    <property type="match status" value="1"/>
</dbReference>
<feature type="region of interest" description="Disordered" evidence="2">
    <location>
        <begin position="161"/>
        <end position="232"/>
    </location>
</feature>
<dbReference type="CDD" id="cd00198">
    <property type="entry name" value="vWFA"/>
    <property type="match status" value="1"/>
</dbReference>
<accession>A0A5J6QRL3</accession>
<dbReference type="KEGG" id="plal:FXN65_20785"/>
<feature type="compositionally biased region" description="Polar residues" evidence="2">
    <location>
        <begin position="2315"/>
        <end position="2330"/>
    </location>
</feature>
<evidence type="ECO:0000256" key="2">
    <source>
        <dbReference type="SAM" id="MobiDB-lite"/>
    </source>
</evidence>
<dbReference type="Pfam" id="PF17803">
    <property type="entry name" value="Cadherin_4"/>
    <property type="match status" value="21"/>
</dbReference>
<dbReference type="Gene3D" id="2.150.10.10">
    <property type="entry name" value="Serralysin-like metalloprotease, C-terminal"/>
    <property type="match status" value="1"/>
</dbReference>
<dbReference type="InterPro" id="IPR001343">
    <property type="entry name" value="Hemolysn_Ca-bd"/>
</dbReference>
<dbReference type="SUPFAM" id="SSF51120">
    <property type="entry name" value="beta-Roll"/>
    <property type="match status" value="1"/>
</dbReference>
<dbReference type="Gene3D" id="2.60.40.1200">
    <property type="match status" value="8"/>
</dbReference>
<name>A0A5J6QRL3_9GAMM</name>
<dbReference type="RefSeq" id="WP_151135944.1">
    <property type="nucleotide sequence ID" value="NZ_CP043311.1"/>
</dbReference>
<feature type="region of interest" description="Disordered" evidence="2">
    <location>
        <begin position="2533"/>
        <end position="2555"/>
    </location>
</feature>
<feature type="compositionally biased region" description="Polar residues" evidence="2">
    <location>
        <begin position="188"/>
        <end position="200"/>
    </location>
</feature>
<evidence type="ECO:0000313" key="5">
    <source>
        <dbReference type="Proteomes" id="UP000327179"/>
    </source>
</evidence>
<dbReference type="Pfam" id="PF17963">
    <property type="entry name" value="Big_9"/>
    <property type="match status" value="2"/>
</dbReference>
<feature type="region of interest" description="Disordered" evidence="2">
    <location>
        <begin position="2101"/>
        <end position="2123"/>
    </location>
</feature>
<feature type="region of interest" description="Disordered" evidence="2">
    <location>
        <begin position="1232"/>
        <end position="1254"/>
    </location>
</feature>
<feature type="region of interest" description="Disordered" evidence="2">
    <location>
        <begin position="1561"/>
        <end position="1583"/>
    </location>
</feature>
<feature type="region of interest" description="Disordered" evidence="2">
    <location>
        <begin position="2315"/>
        <end position="2334"/>
    </location>
</feature>
<dbReference type="Pfam" id="PF17892">
    <property type="entry name" value="Cadherin_5"/>
    <property type="match status" value="1"/>
</dbReference>
<sequence length="3759" mass="374414">MSSVIAVVKSIVGQVFAMSPEGFQRLLVEGDRLFKGDQLQTGLEGMVTLELADGSTVDLGRDSQWSESQVVASAETQTSQPAAPTPADDVAQLQKAIEAGVDPTQALEATAAGPSAGGAGGGAAGGGHSFVMLDATAGQVDPTIGFATSNAPLATEALVEEDATPDTEATLPADTGLPDDTVPVPDIPNSSPQGQDTSITTDEDIPVQGQLGATDPDGDPLSYTPGDAPRNGTVVINPDGSYTYTPNPNYNGNDSFTVIVGDGKGGSDTITVTIGVNPVNDAPVAANDGPVQVTEDSPATGNVLTNDSDTDGDALTVTQFTVGGSTYTAGQTATLGGVGTLVINSDGSYTFTPAPNYTGPVPTATYTVTDGTATDTGALTFADVTPVDDASVLTADSNTVAEDTPATGNVLSNDSDVDNSLSVSSFTIAGVTGSFTAGQTATIAGVGTLTIATNGDYSFIPDANWNGTVPQVSYTTNTGSSSVLNISVTPVNDAPVAANDGPVQVTEDSPATGNVLTNDSDTDGDSLTVTQFTVGETTYIAGKAAILEGVGTLVINSDGSYIFTPAPNYTGPVPTATYTVTDGTATDTGELSFGAINPVNDAPVAINDGPLPVTEDTPATGNVLTNDSDADGDALTVTGFSVDGSNYLAGQTATLAGIGTLVINSNGSFTFTPAPNYNGPVPTTTYTVSDGTTTDTAELSFGNVTPVDDASVLVADTKTVTEDNPATGNVLGNDSDVDTSLSVASFSVAGVTGSFSAGQTATIAGVGTLTLGSNGDYTFTPEANWNGSVPQVTYVTNTGSSATLDITVTPANDAPESNAASGSGNEDAEGIPVELSGSDIDGNVDHFVIKTLPTDGTLMFDGVPLAIGSVVPANSNGASLTFVPNANWNGSTTFQYATVDNDGLEDASPATGTINVTPVDDASVLAPDTKTVAEDTPATGNVLGNDSDVDNTLTVASFSINGVPGSFTAGQTATLANVGTFSLGSNGDYTFTPAANWNGSVPQVTYTTNTGSSATLDITVTPENDAPIASNDGPVPVIEDIAAVGNVLTNDSDVDNDTLTVTQFEVGGSTYTAGQTATLAGVGTLVINSNGSFTFTPALNYNGPVPTATYTVSDGTTTDTAELSFGNVAPVNDASVLVADTKTVAEDNPATGNVLGNDSDVDNVLTVSSFSISGVPGTFTAGSSAVIAGVGTLSIVANGNYTFTPDANWNGSVPQVTYVTNTGSSSTLDITVTPENDAPETNAASGSGDEDAEGIPVELSGSDFDGTVASFVIKTLPTDGTLMFDGVPLAIGSVVPANSNGASLTFVPNANWNGSTSFDYAAVDNQGLEDGTPATGTITVASVNDAPETHAASGSGNEDSAGIPVALSGSDLDGTVASFVIKSLPANGILQLNGVTLTIGDSVPATGNGASVTFVPNANWNGSTSFDYAAVDNQGLEDASPATGTITVASVNDAPDTHAASGSGDEDAQGIPVSLSGSDLDGTVASFVIKSLPANGILQLNGVTLTIGDSVPASGNGASVTFVPNANWNGSTSFEYAAVDNDGLEDGSPATGTITVASVNDAPDTNAASGSGNEDSAGIPVSLSGSDTDGTVASFVIKSLPANGTLLLNGVALNIGDNVPASGNGASVTFVPNANWNGSTSFEYAAVDNDGLEDGSPATGTITVASVNDAPDTNAASGSGNEDSAGIPVSLSGSDTDGTVASFVIKSLPANGTLLLNGVALNIGDNVPASGNGASLTFVPNANWNGSTSFDYAAVDNQGLEDGTPATGTITVASVNDAPETHAASGSGNEDSAGIPVALSGSDLDGTVASFVIKSLPANGILQLNGVTLTIGDSVPATGNGASVTFVPNANWNGSTSFDYAAVDNQGLEDASPATGTITVASVNDAPDTHAASGSGDEDAQGIPVSLSGSDLDGTVASFVIKSLPANGILQLNGVTLTIGDSVPASGNGASVTFVPNANWNGSTSFEYAAVDNDGLEDGSPATGTITVASVNDAPDTNAASGSGNEDSAGIPVSLSGSDTDGTVASFVIKSLPANGTLLLNGVALNIGDNVPASGNGASVTFVPNANWNGSTSFEYAAVDNDGLEDGSPATGTITVASVNDAPDTNAASGSGNEDSAGIPVSLSGSDTDGTVASFVIKSLPANGTLLLNGVALNIGDNVPASGNGASLTFVPNANWNGSTSFDYAAVDNQGLEDATPATGTITVASVNDAPDTNAASGSGNEDSAGIPVSLSGSDTDGTVASFVIKSLPANGTLLLNGVALNIGDNVPASGNGASVTFVPNANWNGSTSFDYAAVDNQGLEDGTPATGTITVNSVNDAPETNTTSATGNEDSAGIPVSLSGSDFDGTVASFVIKTLPTDGTLMFDGVPLAIGSVVPANSNGASLTFVPNANWNGSTSFDYAAVDNQGLEDGTPATGTITVASVNDAPETHAASGSGNEDSAGIPVALSGSDLDGTVASFVIKSLPANGILQLNGVTLTIGDSVPASGNGASVTFVPNANWNGSTSFEYAAVDNDGLEDGSPATGTITVASVNDAPDTNAASGSGNEDSAGIPVSLSGSDTDGTVASFVIKSLPANGTLLLNGVALNIGDNVPASGNGASLTFVPNANWNGSTSFDYAAVDNQGLEDATPATGTITVASVNDAPDTNAASGSGNEDSAGIPVSLSGSDFDGTVASFVIKSLPANGTLLLNGVALAIGSVVPASGNGASVTFVPNANWNGSTSFDYAAVDNQGLEDGSPATGTITVASVNDAPDTHAASGSGDEDSAGIPVALSGSDADGTIASFVIKSLPANGILQLNGVTLTIGDSVPASGNGASVTFVPNANWNGTTNFQYASVDNQGLEDGTPATGTITVAPVNDAPETNTASASGNEDSLVAISLSGSDIDGTIASFKITSMPQHGTFYSDAAGTIAITAASVITAVSNGATIYFRPDSNWNGNTNFQYSAVDNAGLQDATPAQGTITVNPVNDAPTSANGAASVNAGSTYTFKVSDFSFSDSIDAATGQTHSLQSVIVKALPGSGTLLLNGVAINANTSVSASDIAQGKLTYQPGASGNQTTFQFAIQDNGGTANGGVNTSGNHDFTLNIGRVEVPTNPNGDNDIIGGGGDDVILGDTGGTLTTTQPGTSYNVALIVDTSGSMAYSLQGQSGVSYADSRMKLVKDALLNLANQLKNHDGDINITLIGFAGSATTKITITDLSDSNIEQLLAAIGRSQNEGLSATGSTNYQDAFEEATSWFNGQQNGYENLTLFLTDGDPTTTNSGASDDYSVLTQSINTFRDLSDISTVRAIGIGPGVNENYLKFFDDTNVTGTSSLDFGTTSTTIANFNSNGGINRPSNWTTTGPGSVSRSYDDQLQITDAYNNGATATTSPEFNVSANNAGKLTFSYQGTEFSSGDTFTWTLLKKVTGANGSTTWAVEDSGTRTTGTSATVESKVLNDGTYKLAFSLNDGSTHWLWGSADAIVRIDNIAVTSKNTVTGPTGQVDIVQQAGDLTSALNGGHSSTDPVAVGHDTISGGAGDDIIFGDVINTDNLPWGLNGNPAKPADLPAGSGMKALQSFLELKNGHVATSDELYSYIKNNHATFNVDGDTRGGNDLLQGGDGNDILYGQGGNDQLIGGNGNDILFGGTGTDTLTGGKGSDTLWGGSGNDTFVWKAGDSGVVGSPDQDVVKDFKMSEGDKLNLSDLLQGETSSTIDNFLKLIVDNGTGNATLLVSKDGHLNDAGGTAASHADLSITLEGAAAQLSGQSINSLIAGADPTIKVDQN</sequence>
<organism evidence="4 5">
    <name type="scientific">Metapseudomonas lalkuanensis</name>
    <dbReference type="NCBI Taxonomy" id="2604832"/>
    <lineage>
        <taxon>Bacteria</taxon>
        <taxon>Pseudomonadati</taxon>
        <taxon>Pseudomonadota</taxon>
        <taxon>Gammaproteobacteria</taxon>
        <taxon>Pseudomonadales</taxon>
        <taxon>Pseudomonadaceae</taxon>
        <taxon>Metapseudomonas</taxon>
    </lineage>
</organism>
<dbReference type="GO" id="GO:0005509">
    <property type="term" value="F:calcium ion binding"/>
    <property type="evidence" value="ECO:0007669"/>
    <property type="project" value="InterPro"/>
</dbReference>
<dbReference type="Gene3D" id="3.40.50.410">
    <property type="entry name" value="von Willebrand factor, type A domain"/>
    <property type="match status" value="1"/>
</dbReference>
<dbReference type="Proteomes" id="UP000327179">
    <property type="component" value="Chromosome"/>
</dbReference>
<dbReference type="PRINTS" id="PR00313">
    <property type="entry name" value="CABNDNGRPT"/>
</dbReference>
<feature type="region of interest" description="Disordered" evidence="2">
    <location>
        <begin position="1669"/>
        <end position="1691"/>
    </location>
</feature>
<reference evidence="4 5" key="1">
    <citation type="submission" date="2019-08" db="EMBL/GenBank/DDBJ databases">
        <title>Whole-genome Sequencing of e-waste polymer degrading bacterium Pseudomonas sp. strain PE08.</title>
        <authorList>
            <person name="Kirdat K."/>
            <person name="Debbarma P."/>
            <person name="Narawade N."/>
            <person name="Suyal D."/>
            <person name="Thorat V."/>
            <person name="Shouche Y."/>
            <person name="Goel R."/>
            <person name="Yadav A."/>
        </authorList>
    </citation>
    <scope>NUCLEOTIDE SEQUENCE [LARGE SCALE GENOMIC DNA]</scope>
    <source>
        <strain evidence="4 5">PE08</strain>
    </source>
</reference>
<dbReference type="PROSITE" id="PS50234">
    <property type="entry name" value="VWFA"/>
    <property type="match status" value="1"/>
</dbReference>
<dbReference type="InterPro" id="IPR018511">
    <property type="entry name" value="Hemolysin-typ_Ca-bd_CS"/>
</dbReference>
<dbReference type="SUPFAM" id="SSF53300">
    <property type="entry name" value="vWA-like"/>
    <property type="match status" value="1"/>
</dbReference>
<feature type="region of interest" description="Disordered" evidence="2">
    <location>
        <begin position="60"/>
        <end position="89"/>
    </location>
</feature>
<dbReference type="InterPro" id="IPR010221">
    <property type="entry name" value="VCBS_dom"/>
</dbReference>
<dbReference type="InterPro" id="IPR002035">
    <property type="entry name" value="VWF_A"/>
</dbReference>